<sequence length="138" mass="15803">MYNIIYISTSSQFFDDYTLASILEASRENNKQVNVTGILLYADGTFLQVLEGEKEDVEYIFNKIICDFRHSNIIELVKGPVKNRIFVEWAMGFASANADVLQEFEGYVNPAELRFISDESHTAAMILLQSFVQNNRMN</sequence>
<dbReference type="SUPFAM" id="SSF54975">
    <property type="entry name" value="Acylphosphatase/BLUF domain-like"/>
    <property type="match status" value="1"/>
</dbReference>
<dbReference type="PROSITE" id="PS50925">
    <property type="entry name" value="BLUF"/>
    <property type="match status" value="1"/>
</dbReference>
<dbReference type="EMBL" id="SACK01000014">
    <property type="protein sequence ID" value="RVT96568.1"/>
    <property type="molecule type" value="Genomic_DNA"/>
</dbReference>
<dbReference type="Pfam" id="PF04940">
    <property type="entry name" value="BLUF"/>
    <property type="match status" value="1"/>
</dbReference>
<dbReference type="Proteomes" id="UP000282759">
    <property type="component" value="Unassembled WGS sequence"/>
</dbReference>
<evidence type="ECO:0000313" key="2">
    <source>
        <dbReference type="EMBL" id="RVT96568.1"/>
    </source>
</evidence>
<dbReference type="RefSeq" id="WP_127708368.1">
    <property type="nucleotide sequence ID" value="NZ_SACK01000014.1"/>
</dbReference>
<organism evidence="2 3">
    <name type="scientific">Mucilaginibacter limnophilus</name>
    <dbReference type="NCBI Taxonomy" id="1932778"/>
    <lineage>
        <taxon>Bacteria</taxon>
        <taxon>Pseudomonadati</taxon>
        <taxon>Bacteroidota</taxon>
        <taxon>Sphingobacteriia</taxon>
        <taxon>Sphingobacteriales</taxon>
        <taxon>Sphingobacteriaceae</taxon>
        <taxon>Mucilaginibacter</taxon>
    </lineage>
</organism>
<dbReference type="Gene3D" id="3.30.70.100">
    <property type="match status" value="1"/>
</dbReference>
<keyword evidence="3" id="KW-1185">Reference proteome</keyword>
<feature type="domain" description="BLUF" evidence="1">
    <location>
        <begin position="1"/>
        <end position="92"/>
    </location>
</feature>
<evidence type="ECO:0000313" key="3">
    <source>
        <dbReference type="Proteomes" id="UP000282759"/>
    </source>
</evidence>
<accession>A0A3S2XY23</accession>
<evidence type="ECO:0000259" key="1">
    <source>
        <dbReference type="PROSITE" id="PS50925"/>
    </source>
</evidence>
<name>A0A3S2XY23_9SPHI</name>
<dbReference type="SMART" id="SM01034">
    <property type="entry name" value="BLUF"/>
    <property type="match status" value="1"/>
</dbReference>
<dbReference type="GO" id="GO:0071949">
    <property type="term" value="F:FAD binding"/>
    <property type="evidence" value="ECO:0007669"/>
    <property type="project" value="InterPro"/>
</dbReference>
<gene>
    <name evidence="2" type="ORF">EOD41_19860</name>
</gene>
<dbReference type="OrthoDB" id="1122028at2"/>
<dbReference type="InterPro" id="IPR036046">
    <property type="entry name" value="Acylphosphatase-like_dom_sf"/>
</dbReference>
<comment type="caution">
    <text evidence="2">The sequence shown here is derived from an EMBL/GenBank/DDBJ whole genome shotgun (WGS) entry which is preliminary data.</text>
</comment>
<protein>
    <submittedName>
        <fullName evidence="2">BLUF domain-containing protein</fullName>
    </submittedName>
</protein>
<dbReference type="InterPro" id="IPR007024">
    <property type="entry name" value="BLUF_domain"/>
</dbReference>
<proteinExistence type="predicted"/>
<reference evidence="2 3" key="1">
    <citation type="submission" date="2019-01" db="EMBL/GenBank/DDBJ databases">
        <authorList>
            <person name="Chen W.-M."/>
        </authorList>
    </citation>
    <scope>NUCLEOTIDE SEQUENCE [LARGE SCALE GENOMIC DNA]</scope>
    <source>
        <strain evidence="2 3">YBJ-36</strain>
    </source>
</reference>
<dbReference type="AlphaFoldDB" id="A0A3S2XY23"/>
<dbReference type="GO" id="GO:0009882">
    <property type="term" value="F:blue light photoreceptor activity"/>
    <property type="evidence" value="ECO:0007669"/>
    <property type="project" value="InterPro"/>
</dbReference>